<dbReference type="AlphaFoldDB" id="M1BH31"/>
<dbReference type="eggNOG" id="KOG4551">
    <property type="taxonomic scope" value="Eukaryota"/>
</dbReference>
<keyword evidence="3" id="KW-0812">Transmembrane</keyword>
<comment type="pathway">
    <text evidence="1">Glycolipid biosynthesis; glycosylphosphatidylinositol-anchor biosynthesis.</text>
</comment>
<dbReference type="FunCoup" id="M1BH31">
    <property type="interactions" value="1692"/>
</dbReference>
<dbReference type="PANTHER" id="PTHR15231:SF1">
    <property type="entry name" value="PHOSPHATIDYLINOSITOL N-ACETYLGLUCOSAMINYLTRANSFERASE SUBUNIT H"/>
    <property type="match status" value="1"/>
</dbReference>
<name>M1BH31_SOLTU</name>
<feature type="transmembrane region" description="Helical" evidence="3">
    <location>
        <begin position="69"/>
        <end position="90"/>
    </location>
</feature>
<keyword evidence="3" id="KW-1133">Transmembrane helix</keyword>
<dbReference type="InterPro" id="IPR044215">
    <property type="entry name" value="PIG-H"/>
</dbReference>
<dbReference type="ExpressionAtlas" id="M1BH31">
    <property type="expression patterns" value="baseline"/>
</dbReference>
<dbReference type="OMA" id="HECKWPL"/>
<feature type="domain" description="Phosphatidylinositol N-acetylglucosaminyltransferase subunit H conserved" evidence="4">
    <location>
        <begin position="113"/>
        <end position="176"/>
    </location>
</feature>
<evidence type="ECO:0000313" key="5">
    <source>
        <dbReference type="EnsemblPlants" id="PGSC0003DMT400045098"/>
    </source>
</evidence>
<protein>
    <recommendedName>
        <fullName evidence="4">Phosphatidylinositol N-acetylglucosaminyltransferase subunit H conserved domain-containing protein</fullName>
    </recommendedName>
</protein>
<dbReference type="PaxDb" id="4113-PGSC0003DMT400045098"/>
<dbReference type="GO" id="GO:0000506">
    <property type="term" value="C:glycosylphosphatidylinositol-N-acetylglucosaminyltransferase (GPI-GnT) complex"/>
    <property type="evidence" value="ECO:0007669"/>
    <property type="project" value="InterPro"/>
</dbReference>
<evidence type="ECO:0000313" key="6">
    <source>
        <dbReference type="Proteomes" id="UP000011115"/>
    </source>
</evidence>
<dbReference type="Gramene" id="PGSC0003DMT400045098">
    <property type="protein sequence ID" value="PGSC0003DMT400045098"/>
    <property type="gene ID" value="PGSC0003DMG400017488"/>
</dbReference>
<dbReference type="UniPathway" id="UPA00196"/>
<dbReference type="InParanoid" id="M1BH31"/>
<dbReference type="OrthoDB" id="6256716at2759"/>
<keyword evidence="3" id="KW-0472">Membrane</keyword>
<reference evidence="5" key="2">
    <citation type="submission" date="2015-06" db="UniProtKB">
        <authorList>
            <consortium name="EnsemblPlants"/>
        </authorList>
    </citation>
    <scope>IDENTIFICATION</scope>
    <source>
        <strain evidence="5">DM1-3 516 R44</strain>
    </source>
</reference>
<dbReference type="EnsemblPlants" id="PGSC0003DMT400045098">
    <property type="protein sequence ID" value="PGSC0003DMT400045098"/>
    <property type="gene ID" value="PGSC0003DMG400017488"/>
</dbReference>
<evidence type="ECO:0000256" key="3">
    <source>
        <dbReference type="SAM" id="Phobius"/>
    </source>
</evidence>
<accession>M1BH31</accession>
<sequence>MAEALAIAVGKYTYVHEVGKGPPEAIDAHHIVVRRSREKGFNLCLFTLLLFAYPTFLLFRQGKLDTLHIWSLVIMALLMRSITITMFLFVKFKLVLEIVGHLKTASLHVVLESVLILPAFGVQLETQYGSGKTVRQFVPISRILKPVLTECVTPVTCYWSLSLIIRGEEELMLVFKELRPPVKMLAPIWKALCAAIECGECTETIT</sequence>
<keyword evidence="6" id="KW-1185">Reference proteome</keyword>
<dbReference type="Pfam" id="PF10181">
    <property type="entry name" value="PIG-H"/>
    <property type="match status" value="1"/>
</dbReference>
<reference evidence="6" key="1">
    <citation type="journal article" date="2011" name="Nature">
        <title>Genome sequence and analysis of the tuber crop potato.</title>
        <authorList>
            <consortium name="The Potato Genome Sequencing Consortium"/>
        </authorList>
    </citation>
    <scope>NUCLEOTIDE SEQUENCE [LARGE SCALE GENOMIC DNA]</scope>
    <source>
        <strain evidence="6">cv. DM1-3 516 R44</strain>
    </source>
</reference>
<feature type="transmembrane region" description="Helical" evidence="3">
    <location>
        <begin position="40"/>
        <end position="57"/>
    </location>
</feature>
<evidence type="ECO:0000256" key="1">
    <source>
        <dbReference type="ARBA" id="ARBA00004687"/>
    </source>
</evidence>
<dbReference type="InterPro" id="IPR019328">
    <property type="entry name" value="PIGH-H_dom"/>
</dbReference>
<dbReference type="PANTHER" id="PTHR15231">
    <property type="entry name" value="PHOSPHATIDYLINOSITOL N-ACETYLGLUCOSAMINYLTRANSFERASE SUBUNIT H"/>
    <property type="match status" value="1"/>
</dbReference>
<evidence type="ECO:0000259" key="4">
    <source>
        <dbReference type="Pfam" id="PF10181"/>
    </source>
</evidence>
<proteinExistence type="inferred from homology"/>
<comment type="similarity">
    <text evidence="2">Belongs to the PIGH family.</text>
</comment>
<dbReference type="STRING" id="4113.M1BH31"/>
<gene>
    <name evidence="5" type="primary">LOC102590580</name>
</gene>
<evidence type="ECO:0000256" key="2">
    <source>
        <dbReference type="ARBA" id="ARBA00009610"/>
    </source>
</evidence>
<organism evidence="5 6">
    <name type="scientific">Solanum tuberosum</name>
    <name type="common">Potato</name>
    <dbReference type="NCBI Taxonomy" id="4113"/>
    <lineage>
        <taxon>Eukaryota</taxon>
        <taxon>Viridiplantae</taxon>
        <taxon>Streptophyta</taxon>
        <taxon>Embryophyta</taxon>
        <taxon>Tracheophyta</taxon>
        <taxon>Spermatophyta</taxon>
        <taxon>Magnoliopsida</taxon>
        <taxon>eudicotyledons</taxon>
        <taxon>Gunneridae</taxon>
        <taxon>Pentapetalae</taxon>
        <taxon>asterids</taxon>
        <taxon>lamiids</taxon>
        <taxon>Solanales</taxon>
        <taxon>Solanaceae</taxon>
        <taxon>Solanoideae</taxon>
        <taxon>Solaneae</taxon>
        <taxon>Solanum</taxon>
    </lineage>
</organism>
<dbReference type="Proteomes" id="UP000011115">
    <property type="component" value="Unassembled WGS sequence"/>
</dbReference>
<dbReference type="GO" id="GO:0006506">
    <property type="term" value="P:GPI anchor biosynthetic process"/>
    <property type="evidence" value="ECO:0007669"/>
    <property type="project" value="UniProtKB-UniPathway"/>
</dbReference>